<keyword evidence="2" id="KW-0472">Membrane</keyword>
<accession>A0ABD5R9M4</accession>
<evidence type="ECO:0000256" key="2">
    <source>
        <dbReference type="SAM" id="Phobius"/>
    </source>
</evidence>
<keyword evidence="2" id="KW-0812">Transmembrane</keyword>
<feature type="compositionally biased region" description="Acidic residues" evidence="1">
    <location>
        <begin position="33"/>
        <end position="48"/>
    </location>
</feature>
<evidence type="ECO:0000256" key="1">
    <source>
        <dbReference type="SAM" id="MobiDB-lite"/>
    </source>
</evidence>
<organism evidence="3 4">
    <name type="scientific">Salinirubrum litoreum</name>
    <dbReference type="NCBI Taxonomy" id="1126234"/>
    <lineage>
        <taxon>Archaea</taxon>
        <taxon>Methanobacteriati</taxon>
        <taxon>Methanobacteriota</taxon>
        <taxon>Stenosarchaea group</taxon>
        <taxon>Halobacteria</taxon>
        <taxon>Halobacteriales</taxon>
        <taxon>Haloferacaceae</taxon>
        <taxon>Salinirubrum</taxon>
    </lineage>
</organism>
<feature type="region of interest" description="Disordered" evidence="1">
    <location>
        <begin position="1"/>
        <end position="48"/>
    </location>
</feature>
<gene>
    <name evidence="3" type="ORF">ACFPJ5_07290</name>
</gene>
<name>A0ABD5R9M4_9EURY</name>
<evidence type="ECO:0008006" key="5">
    <source>
        <dbReference type="Google" id="ProtNLM"/>
    </source>
</evidence>
<sequence>MSSEDRTDGGYVHTPGALDDDGDSDGDGGSGVDDTDPEAVTADDPEEIATDEPEAVGFGRQGWLLVGVVVLTFLVIPVVVYLYPAAVGGNSVPFLVGLIALPMLPAVLLGLTAVWTMTAAAGDAGAVDDERGAD</sequence>
<dbReference type="RefSeq" id="WP_227227923.1">
    <property type="nucleotide sequence ID" value="NZ_JAJCVJ010000001.1"/>
</dbReference>
<dbReference type="EMBL" id="JBHSKX010000001">
    <property type="protein sequence ID" value="MFC5366741.1"/>
    <property type="molecule type" value="Genomic_DNA"/>
</dbReference>
<dbReference type="AlphaFoldDB" id="A0ABD5R9M4"/>
<dbReference type="Proteomes" id="UP001596201">
    <property type="component" value="Unassembled WGS sequence"/>
</dbReference>
<keyword evidence="2" id="KW-1133">Transmembrane helix</keyword>
<evidence type="ECO:0000313" key="3">
    <source>
        <dbReference type="EMBL" id="MFC5366741.1"/>
    </source>
</evidence>
<evidence type="ECO:0000313" key="4">
    <source>
        <dbReference type="Proteomes" id="UP001596201"/>
    </source>
</evidence>
<feature type="transmembrane region" description="Helical" evidence="2">
    <location>
        <begin position="95"/>
        <end position="115"/>
    </location>
</feature>
<comment type="caution">
    <text evidence="3">The sequence shown here is derived from an EMBL/GenBank/DDBJ whole genome shotgun (WGS) entry which is preliminary data.</text>
</comment>
<dbReference type="Pfam" id="PF25932">
    <property type="entry name" value="DUF7977"/>
    <property type="match status" value="1"/>
</dbReference>
<reference evidence="3 4" key="1">
    <citation type="journal article" date="2019" name="Int. J. Syst. Evol. Microbiol.">
        <title>The Global Catalogue of Microorganisms (GCM) 10K type strain sequencing project: providing services to taxonomists for standard genome sequencing and annotation.</title>
        <authorList>
            <consortium name="The Broad Institute Genomics Platform"/>
            <consortium name="The Broad Institute Genome Sequencing Center for Infectious Disease"/>
            <person name="Wu L."/>
            <person name="Ma J."/>
        </authorList>
    </citation>
    <scope>NUCLEOTIDE SEQUENCE [LARGE SCALE GENOMIC DNA]</scope>
    <source>
        <strain evidence="3 4">CGMCC 1.12237</strain>
    </source>
</reference>
<proteinExistence type="predicted"/>
<feature type="transmembrane region" description="Helical" evidence="2">
    <location>
        <begin position="63"/>
        <end position="83"/>
    </location>
</feature>
<dbReference type="InterPro" id="IPR058283">
    <property type="entry name" value="DUF7977"/>
</dbReference>
<protein>
    <recommendedName>
        <fullName evidence="5">Cox cluster protein</fullName>
    </recommendedName>
</protein>
<keyword evidence="4" id="KW-1185">Reference proteome</keyword>